<dbReference type="InterPro" id="IPR009057">
    <property type="entry name" value="Homeodomain-like_sf"/>
</dbReference>
<dbReference type="CDD" id="cd02208">
    <property type="entry name" value="cupin_RmlC-like"/>
    <property type="match status" value="1"/>
</dbReference>
<comment type="caution">
    <text evidence="6">The sequence shown here is derived from an EMBL/GenBank/DDBJ whole genome shotgun (WGS) entry which is preliminary data.</text>
</comment>
<evidence type="ECO:0000256" key="4">
    <source>
        <dbReference type="ARBA" id="ARBA00023163"/>
    </source>
</evidence>
<dbReference type="Pfam" id="PF12833">
    <property type="entry name" value="HTH_18"/>
    <property type="match status" value="1"/>
</dbReference>
<dbReference type="InterPro" id="IPR018062">
    <property type="entry name" value="HTH_AraC-typ_CS"/>
</dbReference>
<gene>
    <name evidence="6" type="ORF">C8D82_14417</name>
</gene>
<evidence type="ECO:0000259" key="5">
    <source>
        <dbReference type="PROSITE" id="PS01124"/>
    </source>
</evidence>
<dbReference type="GeneID" id="78297048"/>
<organism evidence="6 7">
    <name type="scientific">Victivallis vadensis</name>
    <dbReference type="NCBI Taxonomy" id="172901"/>
    <lineage>
        <taxon>Bacteria</taxon>
        <taxon>Pseudomonadati</taxon>
        <taxon>Lentisphaerota</taxon>
        <taxon>Lentisphaeria</taxon>
        <taxon>Victivallales</taxon>
        <taxon>Victivallaceae</taxon>
        <taxon>Victivallis</taxon>
    </lineage>
</organism>
<dbReference type="PROSITE" id="PS01124">
    <property type="entry name" value="HTH_ARAC_FAMILY_2"/>
    <property type="match status" value="1"/>
</dbReference>
<dbReference type="AlphaFoldDB" id="A0A2U1AFH0"/>
<dbReference type="GO" id="GO:0043565">
    <property type="term" value="F:sequence-specific DNA binding"/>
    <property type="evidence" value="ECO:0007669"/>
    <property type="project" value="InterPro"/>
</dbReference>
<dbReference type="PANTHER" id="PTHR46796">
    <property type="entry name" value="HTH-TYPE TRANSCRIPTIONAL ACTIVATOR RHAS-RELATED"/>
    <property type="match status" value="1"/>
</dbReference>
<keyword evidence="3" id="KW-0010">Activator</keyword>
<dbReference type="InterPro" id="IPR018060">
    <property type="entry name" value="HTH_AraC"/>
</dbReference>
<proteinExistence type="predicted"/>
<evidence type="ECO:0000256" key="3">
    <source>
        <dbReference type="ARBA" id="ARBA00023159"/>
    </source>
</evidence>
<accession>A0A2U1AFH0</accession>
<protein>
    <submittedName>
        <fullName evidence="6">AraC family transcriptional regulator</fullName>
    </submittedName>
</protein>
<evidence type="ECO:0000313" key="7">
    <source>
        <dbReference type="Proteomes" id="UP000245959"/>
    </source>
</evidence>
<keyword evidence="4" id="KW-0804">Transcription</keyword>
<dbReference type="Proteomes" id="UP000245959">
    <property type="component" value="Unassembled WGS sequence"/>
</dbReference>
<evidence type="ECO:0000256" key="1">
    <source>
        <dbReference type="ARBA" id="ARBA00023015"/>
    </source>
</evidence>
<name>A0A2U1AFH0_9BACT</name>
<dbReference type="GO" id="GO:0003700">
    <property type="term" value="F:DNA-binding transcription factor activity"/>
    <property type="evidence" value="ECO:0007669"/>
    <property type="project" value="InterPro"/>
</dbReference>
<evidence type="ECO:0000313" key="6">
    <source>
        <dbReference type="EMBL" id="PVY35123.1"/>
    </source>
</evidence>
<feature type="domain" description="HTH araC/xylS-type" evidence="5">
    <location>
        <begin position="175"/>
        <end position="273"/>
    </location>
</feature>
<sequence>MKQKNEIRFDATARSVFRCAGRLQAGTSVLNTAAAVLRSNIRNDFLNPTYILRGTGQYITATGRKIPYGPGSLMIRMPGVLHHQFHDAGEYVDKYFAIPAPFFQALLEQKLLSPDRPVIDAGLHSWLVARFDGLADELAARGERELALSMGSCFGFLTEILLSVTVREPHYAEIREGASLLEQNLGQRISPAEVAAKVGMTYPNFRRLFTLHLGISPAEYRIRRRIEKIQSLLKSSELPLKEIAATFGYADIYTFSRQFSRYAGMPPGEFRRH</sequence>
<keyword evidence="1" id="KW-0805">Transcription regulation</keyword>
<dbReference type="SUPFAM" id="SSF51215">
    <property type="entry name" value="Regulatory protein AraC"/>
    <property type="match status" value="1"/>
</dbReference>
<dbReference type="SMART" id="SM00342">
    <property type="entry name" value="HTH_ARAC"/>
    <property type="match status" value="1"/>
</dbReference>
<evidence type="ECO:0000256" key="2">
    <source>
        <dbReference type="ARBA" id="ARBA00023125"/>
    </source>
</evidence>
<keyword evidence="2" id="KW-0238">DNA-binding</keyword>
<dbReference type="SUPFAM" id="SSF46689">
    <property type="entry name" value="Homeodomain-like"/>
    <property type="match status" value="2"/>
</dbReference>
<dbReference type="EMBL" id="QEKH01000044">
    <property type="protein sequence ID" value="PVY35123.1"/>
    <property type="molecule type" value="Genomic_DNA"/>
</dbReference>
<dbReference type="PROSITE" id="PS00041">
    <property type="entry name" value="HTH_ARAC_FAMILY_1"/>
    <property type="match status" value="1"/>
</dbReference>
<dbReference type="Gene3D" id="1.10.10.60">
    <property type="entry name" value="Homeodomain-like"/>
    <property type="match status" value="2"/>
</dbReference>
<reference evidence="6 7" key="1">
    <citation type="submission" date="2018-04" db="EMBL/GenBank/DDBJ databases">
        <title>Genomic Encyclopedia of Type Strains, Phase IV (KMG-IV): sequencing the most valuable type-strain genomes for metagenomic binning, comparative biology and taxonomic classification.</title>
        <authorList>
            <person name="Goeker M."/>
        </authorList>
    </citation>
    <scope>NUCLEOTIDE SEQUENCE [LARGE SCALE GENOMIC DNA]</scope>
    <source>
        <strain evidence="6 7">DSM 14823</strain>
    </source>
</reference>
<dbReference type="RefSeq" id="WP_116885784.1">
    <property type="nucleotide sequence ID" value="NZ_QEKH01000044.1"/>
</dbReference>
<dbReference type="InterPro" id="IPR037923">
    <property type="entry name" value="HTH-like"/>
</dbReference>
<keyword evidence="7" id="KW-1185">Reference proteome</keyword>
<dbReference type="InterPro" id="IPR050204">
    <property type="entry name" value="AraC_XylS_family_regulators"/>
</dbReference>